<organism evidence="3 4">
    <name type="scientific">Porphyromonas uenonis 60-3</name>
    <dbReference type="NCBI Taxonomy" id="596327"/>
    <lineage>
        <taxon>Bacteria</taxon>
        <taxon>Pseudomonadati</taxon>
        <taxon>Bacteroidota</taxon>
        <taxon>Bacteroidia</taxon>
        <taxon>Bacteroidales</taxon>
        <taxon>Porphyromonadaceae</taxon>
        <taxon>Porphyromonas</taxon>
    </lineage>
</organism>
<sequence>MNKKILLLCTALVALLSFNVAKAQVKDASVTVGGGVEYQFLDKALNIDNAMFWGVRAGFGFGPIVELRGVYDRSFGINSKLNGGQWNIDPVFQNKMSDRRIDIERYGAELKFNLLDGYILAPYVLVGGGVQNMKYELPIADDKIEMMKADHLYFSGALGFKINLTRRVALNLSGNYLGFRTDLLNPYVDITKAKADKNGLALMNNFSARAGLSIYLGGYNPTGGNEVSRAYRKFFSNGFRGMVFTVEPSMLYMDFNKNSYWNSRDSWFYGGQLGLDFNSTFGVRAFYYQAGQPGKKPNFKFDKERAMYGGYFTGRLNLPRGVTPYVNLGAGYLDAKLSEKATELDKANLHDVVFAMAGVGLEVPLFRYISVFGSANFIAHPAPGVKTTSVTNKSEILAKNVAYQFGVRFNLGKPARHYQFDTEESTETQDRVNEIREYYYYGQDNDDEYVRMTPEEIEEMAQRIIDRNKATKTEHSKCKSKDQCKSKGQFHRQPNDDALTPLERELVHALIGNSPQYVAQQQMLQQQAAQCPKAAAQATEAQDNEQIAKQNEEILNRLDALDRKIEQSEQVRTQQPATTTTIVTPPTHPAYTTPATTTPSADATPADNDSNSLVRLNSVGLLIGTNLVKPQDANLISTFAVGARAYMPISNTNLDFIPELFVGFGKKTTIGVSGNVAYNFNFKELGDFVPYLGAGIGWFTDTKLGANFLLGTAYKLPQLNSAVFLDYGFRHSLRNHSISLGYRFYF</sequence>
<evidence type="ECO:0000313" key="4">
    <source>
        <dbReference type="Proteomes" id="UP000003303"/>
    </source>
</evidence>
<dbReference type="InterPro" id="IPR011250">
    <property type="entry name" value="OMP/PagP_B-barrel"/>
</dbReference>
<accession>C2MDV3</accession>
<dbReference type="STRING" id="596327.PORUE0001_1385"/>
<evidence type="ECO:0000256" key="1">
    <source>
        <dbReference type="SAM" id="MobiDB-lite"/>
    </source>
</evidence>
<keyword evidence="4" id="KW-1185">Reference proteome</keyword>
<dbReference type="AlphaFoldDB" id="C2MDV3"/>
<reference evidence="3 4" key="1">
    <citation type="submission" date="2009-04" db="EMBL/GenBank/DDBJ databases">
        <authorList>
            <person name="Sebastian Y."/>
            <person name="Madupu R."/>
            <person name="Durkin A.S."/>
            <person name="Torralba M."/>
            <person name="Methe B."/>
            <person name="Sutton G.G."/>
            <person name="Strausberg R.L."/>
            <person name="Nelson K.E."/>
        </authorList>
    </citation>
    <scope>NUCLEOTIDE SEQUENCE [LARGE SCALE GENOMIC DNA]</scope>
    <source>
        <strain evidence="3 4">60-3</strain>
    </source>
</reference>
<dbReference type="Gene3D" id="2.40.160.20">
    <property type="match status" value="2"/>
</dbReference>
<evidence type="ECO:0000313" key="3">
    <source>
        <dbReference type="EMBL" id="EEK16083.1"/>
    </source>
</evidence>
<proteinExistence type="predicted"/>
<gene>
    <name evidence="3" type="ORF">PORUE0001_1385</name>
</gene>
<name>C2MDV3_9PORP</name>
<dbReference type="EMBL" id="ACLR01000214">
    <property type="protein sequence ID" value="EEK16083.1"/>
    <property type="molecule type" value="Genomic_DNA"/>
</dbReference>
<comment type="caution">
    <text evidence="3">The sequence shown here is derived from an EMBL/GenBank/DDBJ whole genome shotgun (WGS) entry which is preliminary data.</text>
</comment>
<dbReference type="SUPFAM" id="SSF56925">
    <property type="entry name" value="OMPA-like"/>
    <property type="match status" value="3"/>
</dbReference>
<feature type="region of interest" description="Disordered" evidence="1">
    <location>
        <begin position="469"/>
        <end position="496"/>
    </location>
</feature>
<feature type="chain" id="PRO_5002914865" evidence="2">
    <location>
        <begin position="24"/>
        <end position="746"/>
    </location>
</feature>
<feature type="region of interest" description="Disordered" evidence="1">
    <location>
        <begin position="567"/>
        <end position="609"/>
    </location>
</feature>
<feature type="compositionally biased region" description="Low complexity" evidence="1">
    <location>
        <begin position="573"/>
        <end position="606"/>
    </location>
</feature>
<dbReference type="OrthoDB" id="1010796at2"/>
<keyword evidence="2" id="KW-0732">Signal</keyword>
<protein>
    <submittedName>
        <fullName evidence="3">Uncharacterized protein</fullName>
    </submittedName>
</protein>
<feature type="signal peptide" evidence="2">
    <location>
        <begin position="1"/>
        <end position="23"/>
    </location>
</feature>
<feature type="compositionally biased region" description="Basic and acidic residues" evidence="1">
    <location>
        <begin position="469"/>
        <end position="485"/>
    </location>
</feature>
<dbReference type="RefSeq" id="WP_007366001.1">
    <property type="nucleotide sequence ID" value="NZ_ACLR01000214.1"/>
</dbReference>
<evidence type="ECO:0000256" key="2">
    <source>
        <dbReference type="SAM" id="SignalP"/>
    </source>
</evidence>
<dbReference type="eggNOG" id="COG1186">
    <property type="taxonomic scope" value="Bacteria"/>
</dbReference>
<dbReference type="Proteomes" id="UP000003303">
    <property type="component" value="Unassembled WGS sequence"/>
</dbReference>